<reference evidence="1" key="1">
    <citation type="submission" date="2018-05" db="EMBL/GenBank/DDBJ databases">
        <authorList>
            <person name="Lanie J.A."/>
            <person name="Ng W.-L."/>
            <person name="Kazmierczak K.M."/>
            <person name="Andrzejewski T.M."/>
            <person name="Davidsen T.M."/>
            <person name="Wayne K.J."/>
            <person name="Tettelin H."/>
            <person name="Glass J.I."/>
            <person name="Rusch D."/>
            <person name="Podicherti R."/>
            <person name="Tsui H.-C.T."/>
            <person name="Winkler M.E."/>
        </authorList>
    </citation>
    <scope>NUCLEOTIDE SEQUENCE</scope>
</reference>
<accession>A0A381SN84</accession>
<name>A0A381SN84_9ZZZZ</name>
<protein>
    <submittedName>
        <fullName evidence="1">Uncharacterized protein</fullName>
    </submittedName>
</protein>
<evidence type="ECO:0000313" key="1">
    <source>
        <dbReference type="EMBL" id="SVA05456.1"/>
    </source>
</evidence>
<dbReference type="EMBL" id="UINC01003341">
    <property type="protein sequence ID" value="SVA05456.1"/>
    <property type="molecule type" value="Genomic_DNA"/>
</dbReference>
<sequence length="197" mass="22733">MAKPTAPRSHTKSRLAATKKMSTHDTLYPLNIVYRRAGVDMPTWHAVEPDDIPSPYRSILVHDNDMTSTLERHYGGRVVLRALSTFTTGGWHFRRVLLVQEYTGRPVEMGAIRIKLDAFSSRLQQQILRNETPLGRLLVDNRFPYASHVKDYLALTPNPEMMGVFWMREPRTLYGRRTEIVHRGRKIGDIVEILPRV</sequence>
<gene>
    <name evidence="1" type="ORF">METZ01_LOCUS58310</name>
</gene>
<dbReference type="Gene3D" id="3.40.1410.10">
    <property type="entry name" value="Chorismate lyase-like"/>
    <property type="match status" value="1"/>
</dbReference>
<dbReference type="InterPro" id="IPR028978">
    <property type="entry name" value="Chorismate_lyase_/UTRA_dom_sf"/>
</dbReference>
<dbReference type="SUPFAM" id="SSF64288">
    <property type="entry name" value="Chorismate lyase-like"/>
    <property type="match status" value="1"/>
</dbReference>
<dbReference type="AlphaFoldDB" id="A0A381SN84"/>
<proteinExistence type="predicted"/>
<organism evidence="1">
    <name type="scientific">marine metagenome</name>
    <dbReference type="NCBI Taxonomy" id="408172"/>
    <lineage>
        <taxon>unclassified sequences</taxon>
        <taxon>metagenomes</taxon>
        <taxon>ecological metagenomes</taxon>
    </lineage>
</organism>